<sequence length="103" mass="11212">MQGHRKLNMFSKTLTFVLTMKNVMHALLNLSLQKEYALYCKSGLLIMDKQGVGRSDQASSIIGAPLAALLSSPLTLLMPSLVGVATVTAEMYCMSRYTIDIGV</sequence>
<gene>
    <name evidence="1" type="ORF">GOBAR_AA13260</name>
</gene>
<dbReference type="PANTHER" id="PTHR46137:SF2">
    <property type="entry name" value="OS09G0526800 PROTEIN"/>
    <property type="match status" value="1"/>
</dbReference>
<protein>
    <submittedName>
        <fullName evidence="1">Uncharacterized protein</fullName>
    </submittedName>
</protein>
<dbReference type="Proteomes" id="UP000239757">
    <property type="component" value="Unassembled WGS sequence"/>
</dbReference>
<dbReference type="OrthoDB" id="10556042at2759"/>
<organism evidence="1 2">
    <name type="scientific">Gossypium barbadense</name>
    <name type="common">Sea Island cotton</name>
    <name type="synonym">Hibiscus barbadensis</name>
    <dbReference type="NCBI Taxonomy" id="3634"/>
    <lineage>
        <taxon>Eukaryota</taxon>
        <taxon>Viridiplantae</taxon>
        <taxon>Streptophyta</taxon>
        <taxon>Embryophyta</taxon>
        <taxon>Tracheophyta</taxon>
        <taxon>Spermatophyta</taxon>
        <taxon>Magnoliopsida</taxon>
        <taxon>eudicotyledons</taxon>
        <taxon>Gunneridae</taxon>
        <taxon>Pentapetalae</taxon>
        <taxon>rosids</taxon>
        <taxon>malvids</taxon>
        <taxon>Malvales</taxon>
        <taxon>Malvaceae</taxon>
        <taxon>Malvoideae</taxon>
        <taxon>Gossypium</taxon>
    </lineage>
</organism>
<dbReference type="PANTHER" id="PTHR46137">
    <property type="entry name" value="OS05G0310600 PROTEIN"/>
    <property type="match status" value="1"/>
</dbReference>
<dbReference type="AlphaFoldDB" id="A0A2P5XVJ1"/>
<dbReference type="EMBL" id="KZ664147">
    <property type="protein sequence ID" value="PPS07382.1"/>
    <property type="molecule type" value="Genomic_DNA"/>
</dbReference>
<evidence type="ECO:0000313" key="2">
    <source>
        <dbReference type="Proteomes" id="UP000239757"/>
    </source>
</evidence>
<name>A0A2P5XVJ1_GOSBA</name>
<accession>A0A2P5XVJ1</accession>
<reference evidence="1 2" key="1">
    <citation type="submission" date="2015-01" db="EMBL/GenBank/DDBJ databases">
        <title>Genome of allotetraploid Gossypium barbadense reveals genomic plasticity and fiber elongation in cotton evolution.</title>
        <authorList>
            <person name="Chen X."/>
            <person name="Liu X."/>
            <person name="Zhao B."/>
            <person name="Zheng H."/>
            <person name="Hu Y."/>
            <person name="Lu G."/>
            <person name="Yang C."/>
            <person name="Chen J."/>
            <person name="Shan C."/>
            <person name="Zhang L."/>
            <person name="Zhou Y."/>
            <person name="Wang L."/>
            <person name="Guo W."/>
            <person name="Bai Y."/>
            <person name="Ruan J."/>
            <person name="Shangguan X."/>
            <person name="Mao Y."/>
            <person name="Jiang J."/>
            <person name="Zhu Y."/>
            <person name="Lei J."/>
            <person name="Kang H."/>
            <person name="Chen S."/>
            <person name="He X."/>
            <person name="Wang R."/>
            <person name="Wang Y."/>
            <person name="Chen J."/>
            <person name="Wang L."/>
            <person name="Yu S."/>
            <person name="Wang B."/>
            <person name="Wei J."/>
            <person name="Song S."/>
            <person name="Lu X."/>
            <person name="Gao Z."/>
            <person name="Gu W."/>
            <person name="Deng X."/>
            <person name="Ma D."/>
            <person name="Wang S."/>
            <person name="Liang W."/>
            <person name="Fang L."/>
            <person name="Cai C."/>
            <person name="Zhu X."/>
            <person name="Zhou B."/>
            <person name="Zhang Y."/>
            <person name="Chen Z."/>
            <person name="Xu S."/>
            <person name="Zhu R."/>
            <person name="Wang S."/>
            <person name="Zhang T."/>
            <person name="Zhao G."/>
        </authorList>
    </citation>
    <scope>NUCLEOTIDE SEQUENCE [LARGE SCALE GENOMIC DNA]</scope>
    <source>
        <strain evidence="2">cv. Xinhai21</strain>
        <tissue evidence="1">Leaf</tissue>
    </source>
</reference>
<proteinExistence type="predicted"/>
<evidence type="ECO:0000313" key="1">
    <source>
        <dbReference type="EMBL" id="PPS07382.1"/>
    </source>
</evidence>